<protein>
    <submittedName>
        <fullName evidence="1">Uncharacterized protein</fullName>
    </submittedName>
</protein>
<reference evidence="1" key="1">
    <citation type="journal article" date="2012" name="Mol. Plant Microbe Interact.">
        <title>A highly conserved effector in Fusarium oxysporum is required for full virulence on Arabidopsis.</title>
        <authorList>
            <person name="Thatcher L.F."/>
            <person name="Gardiner D.M."/>
            <person name="Kazan K."/>
            <person name="Manners J."/>
        </authorList>
    </citation>
    <scope>NUCLEOTIDE SEQUENCE [LARGE SCALE GENOMIC DNA]</scope>
    <source>
        <strain evidence="1">Fo5176</strain>
    </source>
</reference>
<organism evidence="1">
    <name type="scientific">Fusarium oxysporum (strain Fo5176)</name>
    <name type="common">Fusarium vascular wilt</name>
    <dbReference type="NCBI Taxonomy" id="660025"/>
    <lineage>
        <taxon>Eukaryota</taxon>
        <taxon>Fungi</taxon>
        <taxon>Dikarya</taxon>
        <taxon>Ascomycota</taxon>
        <taxon>Pezizomycotina</taxon>
        <taxon>Sordariomycetes</taxon>
        <taxon>Hypocreomycetidae</taxon>
        <taxon>Hypocreales</taxon>
        <taxon>Nectriaceae</taxon>
        <taxon>Fusarium</taxon>
        <taxon>Fusarium oxysporum species complex</taxon>
    </lineage>
</organism>
<comment type="caution">
    <text evidence="1">The sequence shown here is derived from an EMBL/GenBank/DDBJ whole genome shotgun (WGS) entry which is preliminary data.</text>
</comment>
<gene>
    <name evidence="1" type="ORF">FOXB_00002</name>
</gene>
<evidence type="ECO:0000313" key="1">
    <source>
        <dbReference type="EMBL" id="EGU89479.1"/>
    </source>
</evidence>
<accession>F9F0S8</accession>
<feature type="non-terminal residue" evidence="1">
    <location>
        <position position="1"/>
    </location>
</feature>
<name>F9F0S8_FUSOF</name>
<sequence>RVITYTFKLQVDS</sequence>
<proteinExistence type="predicted"/>
<dbReference type="EMBL" id="AFQF01000003">
    <property type="protein sequence ID" value="EGU89479.1"/>
    <property type="molecule type" value="Genomic_DNA"/>
</dbReference>